<accession>A0A8S0REJ6</accession>
<name>A0A8S0REJ6_OLEEU</name>
<comment type="subcellular location">
    <subcellularLocation>
        <location evidence="1">Cell inner membrane</location>
    </subcellularLocation>
</comment>
<dbReference type="GO" id="GO:0005886">
    <property type="term" value="C:plasma membrane"/>
    <property type="evidence" value="ECO:0007669"/>
    <property type="project" value="UniProtKB-SubCell"/>
</dbReference>
<keyword evidence="5" id="KW-0812">Transmembrane</keyword>
<evidence type="ECO:0000256" key="2">
    <source>
        <dbReference type="ARBA" id="ARBA00022448"/>
    </source>
</evidence>
<comment type="caution">
    <text evidence="8">The sequence shown here is derived from an EMBL/GenBank/DDBJ whole genome shotgun (WGS) entry which is preliminary data.</text>
</comment>
<keyword evidence="3" id="KW-1003">Cell membrane</keyword>
<dbReference type="AlphaFoldDB" id="A0A8S0REJ6"/>
<sequence length="213" mass="22651">MTCSDVDGTVWNGSCSSLTVQNQPVGDLSWELHGTRLLSGKINADIVVTRPTGALRGNVESGFDQKVVARDVVLDLPIDQELAAALGPNLRGLRGKLHAQIAYLLLDKKQTIRAVEGVIEAHDLTDGVQQWGSYSVTFPPPTTGVPVGQLKDLGTGPLAVQGAVRLTPSPPGFDVQGLVAARPSASPELAQDLRMLGSPDEQGRRQFSFESTF</sequence>
<dbReference type="Gramene" id="OE9A038633T1">
    <property type="protein sequence ID" value="OE9A038633C1"/>
    <property type="gene ID" value="OE9A038633"/>
</dbReference>
<dbReference type="EMBL" id="CACTIH010003190">
    <property type="protein sequence ID" value="CAA2977292.1"/>
    <property type="molecule type" value="Genomic_DNA"/>
</dbReference>
<reference evidence="8 9" key="1">
    <citation type="submission" date="2019-12" db="EMBL/GenBank/DDBJ databases">
        <authorList>
            <person name="Alioto T."/>
            <person name="Alioto T."/>
            <person name="Gomez Garrido J."/>
        </authorList>
    </citation>
    <scope>NUCLEOTIDE SEQUENCE [LARGE SCALE GENOMIC DNA]</scope>
</reference>
<evidence type="ECO:0000256" key="4">
    <source>
        <dbReference type="ARBA" id="ARBA00022519"/>
    </source>
</evidence>
<evidence type="ECO:0000256" key="1">
    <source>
        <dbReference type="ARBA" id="ARBA00004533"/>
    </source>
</evidence>
<keyword evidence="6" id="KW-0653">Protein transport</keyword>
<proteinExistence type="predicted"/>
<organism evidence="8 9">
    <name type="scientific">Olea europaea subsp. europaea</name>
    <dbReference type="NCBI Taxonomy" id="158383"/>
    <lineage>
        <taxon>Eukaryota</taxon>
        <taxon>Viridiplantae</taxon>
        <taxon>Streptophyta</taxon>
        <taxon>Embryophyta</taxon>
        <taxon>Tracheophyta</taxon>
        <taxon>Spermatophyta</taxon>
        <taxon>Magnoliopsida</taxon>
        <taxon>eudicotyledons</taxon>
        <taxon>Gunneridae</taxon>
        <taxon>Pentapetalae</taxon>
        <taxon>asterids</taxon>
        <taxon>lamiids</taxon>
        <taxon>Lamiales</taxon>
        <taxon>Oleaceae</taxon>
        <taxon>Oleeae</taxon>
        <taxon>Olea</taxon>
    </lineage>
</organism>
<dbReference type="GO" id="GO:0015031">
    <property type="term" value="P:protein transport"/>
    <property type="evidence" value="ECO:0007669"/>
    <property type="project" value="UniProtKB-KW"/>
</dbReference>
<gene>
    <name evidence="8" type="ORF">OLEA9_A038633</name>
</gene>
<evidence type="ECO:0000313" key="8">
    <source>
        <dbReference type="EMBL" id="CAA2977292.1"/>
    </source>
</evidence>
<keyword evidence="7" id="KW-0472">Membrane</keyword>
<keyword evidence="9" id="KW-1185">Reference proteome</keyword>
<evidence type="ECO:0000313" key="9">
    <source>
        <dbReference type="Proteomes" id="UP000594638"/>
    </source>
</evidence>
<keyword evidence="2" id="KW-0813">Transport</keyword>
<protein>
    <submittedName>
        <fullName evidence="8">Uncharacterized protein</fullName>
    </submittedName>
</protein>
<dbReference type="Proteomes" id="UP000594638">
    <property type="component" value="Unassembled WGS sequence"/>
</dbReference>
<evidence type="ECO:0000256" key="5">
    <source>
        <dbReference type="ARBA" id="ARBA00022692"/>
    </source>
</evidence>
<keyword evidence="4" id="KW-0997">Cell inner membrane</keyword>
<evidence type="ECO:0000256" key="6">
    <source>
        <dbReference type="ARBA" id="ARBA00022927"/>
    </source>
</evidence>
<evidence type="ECO:0000256" key="3">
    <source>
        <dbReference type="ARBA" id="ARBA00022475"/>
    </source>
</evidence>
<dbReference type="InterPro" id="IPR022792">
    <property type="entry name" value="T2SS_protein-GspN"/>
</dbReference>
<evidence type="ECO:0000256" key="7">
    <source>
        <dbReference type="ARBA" id="ARBA00023136"/>
    </source>
</evidence>
<dbReference type="Pfam" id="PF01203">
    <property type="entry name" value="T2SSN"/>
    <property type="match status" value="1"/>
</dbReference>